<evidence type="ECO:0000313" key="7">
    <source>
        <dbReference type="EMBL" id="GGA62319.1"/>
    </source>
</evidence>
<reference evidence="7" key="2">
    <citation type="submission" date="2020-09" db="EMBL/GenBank/DDBJ databases">
        <authorList>
            <person name="Sun Q."/>
            <person name="Zhou Y."/>
        </authorList>
    </citation>
    <scope>NUCLEOTIDE SEQUENCE</scope>
    <source>
        <strain evidence="7">CGMCC 1.15320</strain>
    </source>
</reference>
<feature type="domain" description="D-isomer specific 2-hydroxyacid dehydrogenase catalytic" evidence="5">
    <location>
        <begin position="48"/>
        <end position="329"/>
    </location>
</feature>
<evidence type="ECO:0000256" key="2">
    <source>
        <dbReference type="ARBA" id="ARBA00023002"/>
    </source>
</evidence>
<dbReference type="InterPro" id="IPR029752">
    <property type="entry name" value="D-isomer_DH_CS1"/>
</dbReference>
<evidence type="ECO:0000256" key="1">
    <source>
        <dbReference type="ARBA" id="ARBA00005854"/>
    </source>
</evidence>
<dbReference type="InterPro" id="IPR050418">
    <property type="entry name" value="D-iso_2-hydroxyacid_DH_PdxB"/>
</dbReference>
<dbReference type="Gene3D" id="3.40.50.720">
    <property type="entry name" value="NAD(P)-binding Rossmann-like Domain"/>
    <property type="match status" value="2"/>
</dbReference>
<name>A0A916RMV3_9HYPH</name>
<keyword evidence="8" id="KW-1185">Reference proteome</keyword>
<feature type="domain" description="D-isomer specific 2-hydroxyacid dehydrogenase NAD-binding" evidence="6">
    <location>
        <begin position="123"/>
        <end position="297"/>
    </location>
</feature>
<protein>
    <submittedName>
        <fullName evidence="7">Dehydrogenase</fullName>
    </submittedName>
</protein>
<dbReference type="InterPro" id="IPR036291">
    <property type="entry name" value="NAD(P)-bd_dom_sf"/>
</dbReference>
<dbReference type="SUPFAM" id="SSF51735">
    <property type="entry name" value="NAD(P)-binding Rossmann-fold domains"/>
    <property type="match status" value="1"/>
</dbReference>
<dbReference type="InterPro" id="IPR043322">
    <property type="entry name" value="CtBP"/>
</dbReference>
<dbReference type="GO" id="GO:0051287">
    <property type="term" value="F:NAD binding"/>
    <property type="evidence" value="ECO:0007669"/>
    <property type="project" value="InterPro"/>
</dbReference>
<dbReference type="PROSITE" id="PS00065">
    <property type="entry name" value="D_2_HYDROXYACID_DH_1"/>
    <property type="match status" value="1"/>
</dbReference>
<evidence type="ECO:0000256" key="3">
    <source>
        <dbReference type="ARBA" id="ARBA00023027"/>
    </source>
</evidence>
<dbReference type="Pfam" id="PF02826">
    <property type="entry name" value="2-Hacid_dh_C"/>
    <property type="match status" value="1"/>
</dbReference>
<dbReference type="AlphaFoldDB" id="A0A916RMV3"/>
<dbReference type="PANTHER" id="PTHR43761:SF1">
    <property type="entry name" value="D-ISOMER SPECIFIC 2-HYDROXYACID DEHYDROGENASE CATALYTIC DOMAIN-CONTAINING PROTEIN-RELATED"/>
    <property type="match status" value="1"/>
</dbReference>
<proteinExistence type="inferred from homology"/>
<dbReference type="GO" id="GO:0016616">
    <property type="term" value="F:oxidoreductase activity, acting on the CH-OH group of donors, NAD or NADP as acceptor"/>
    <property type="evidence" value="ECO:0007669"/>
    <property type="project" value="InterPro"/>
</dbReference>
<evidence type="ECO:0000313" key="8">
    <source>
        <dbReference type="Proteomes" id="UP000636264"/>
    </source>
</evidence>
<dbReference type="PANTHER" id="PTHR43761">
    <property type="entry name" value="D-ISOMER SPECIFIC 2-HYDROXYACID DEHYDROGENASE FAMILY PROTEIN (AFU_ORTHOLOGUE AFUA_1G13630)"/>
    <property type="match status" value="1"/>
</dbReference>
<sequence>MIAADAIGNSEGGRSPVAIVVDAGYDQHTIEEEILRPFGFQVIERACHGDAAAVVKAVAGADAVLVRESPITEEALDAMPNCRVIVRYGVGVDNIDRDAAARRGIYVANVPDYGVEEVSDQTLALFFAVVRRVATRDRAVREGAWNVSRSEPMYRIAGRTLGIIGYGRIGAAFHRKCSTLGFARTLVHDSNVHELPFGAEHVELDELIEQADVISLHVPLRPSTQHIISRERIARMRPGTVVLNTSRGGLIDEEALAEALHSGHLGGAGIDVYSKEPPQRDHPLFTTPNTVLSDHTAWYSEASVSELQTKAAQEVARVFSGGEPLHWVNRWS</sequence>
<dbReference type="GO" id="GO:0003714">
    <property type="term" value="F:transcription corepressor activity"/>
    <property type="evidence" value="ECO:0007669"/>
    <property type="project" value="InterPro"/>
</dbReference>
<dbReference type="PROSITE" id="PS00670">
    <property type="entry name" value="D_2_HYDROXYACID_DH_2"/>
    <property type="match status" value="1"/>
</dbReference>
<dbReference type="InterPro" id="IPR006139">
    <property type="entry name" value="D-isomer_2_OHA_DH_cat_dom"/>
</dbReference>
<dbReference type="Proteomes" id="UP000636264">
    <property type="component" value="Unassembled WGS sequence"/>
</dbReference>
<dbReference type="InterPro" id="IPR029753">
    <property type="entry name" value="D-isomer_DH_CS"/>
</dbReference>
<dbReference type="RefSeq" id="WP_244630268.1">
    <property type="nucleotide sequence ID" value="NZ_BMIF01000003.1"/>
</dbReference>
<dbReference type="InterPro" id="IPR006140">
    <property type="entry name" value="D-isomer_DH_NAD-bd"/>
</dbReference>
<comment type="caution">
    <text evidence="7">The sequence shown here is derived from an EMBL/GenBank/DDBJ whole genome shotgun (WGS) entry which is preliminary data.</text>
</comment>
<keyword evidence="3" id="KW-0520">NAD</keyword>
<dbReference type="SUPFAM" id="SSF52283">
    <property type="entry name" value="Formate/glycerate dehydrogenase catalytic domain-like"/>
    <property type="match status" value="1"/>
</dbReference>
<evidence type="ECO:0000259" key="6">
    <source>
        <dbReference type="Pfam" id="PF02826"/>
    </source>
</evidence>
<organism evidence="7 8">
    <name type="scientific">Nitratireductor aestuarii</name>
    <dbReference type="NCBI Taxonomy" id="1735103"/>
    <lineage>
        <taxon>Bacteria</taxon>
        <taxon>Pseudomonadati</taxon>
        <taxon>Pseudomonadota</taxon>
        <taxon>Alphaproteobacteria</taxon>
        <taxon>Hyphomicrobiales</taxon>
        <taxon>Phyllobacteriaceae</taxon>
        <taxon>Nitratireductor</taxon>
    </lineage>
</organism>
<evidence type="ECO:0000259" key="5">
    <source>
        <dbReference type="Pfam" id="PF00389"/>
    </source>
</evidence>
<keyword evidence="2 4" id="KW-0560">Oxidoreductase</keyword>
<comment type="similarity">
    <text evidence="1 4">Belongs to the D-isomer specific 2-hydroxyacid dehydrogenase family.</text>
</comment>
<dbReference type="Pfam" id="PF00389">
    <property type="entry name" value="2-Hacid_dh"/>
    <property type="match status" value="1"/>
</dbReference>
<dbReference type="PROSITE" id="PS00671">
    <property type="entry name" value="D_2_HYDROXYACID_DH_3"/>
    <property type="match status" value="1"/>
</dbReference>
<dbReference type="CDD" id="cd05299">
    <property type="entry name" value="CtBP_dh"/>
    <property type="match status" value="1"/>
</dbReference>
<gene>
    <name evidence="7" type="ORF">GCM10011385_15030</name>
</gene>
<reference evidence="7" key="1">
    <citation type="journal article" date="2014" name="Int. J. Syst. Evol. Microbiol.">
        <title>Complete genome sequence of Corynebacterium casei LMG S-19264T (=DSM 44701T), isolated from a smear-ripened cheese.</title>
        <authorList>
            <consortium name="US DOE Joint Genome Institute (JGI-PGF)"/>
            <person name="Walter F."/>
            <person name="Albersmeier A."/>
            <person name="Kalinowski J."/>
            <person name="Ruckert C."/>
        </authorList>
    </citation>
    <scope>NUCLEOTIDE SEQUENCE</scope>
    <source>
        <strain evidence="7">CGMCC 1.15320</strain>
    </source>
</reference>
<dbReference type="EMBL" id="BMIF01000003">
    <property type="protein sequence ID" value="GGA62319.1"/>
    <property type="molecule type" value="Genomic_DNA"/>
</dbReference>
<accession>A0A916RMV3</accession>
<evidence type="ECO:0000256" key="4">
    <source>
        <dbReference type="RuleBase" id="RU003719"/>
    </source>
</evidence>